<dbReference type="PANTHER" id="PTHR30204:SF98">
    <property type="entry name" value="HTH-TYPE TRANSCRIPTIONAL REGULATOR ADHR"/>
    <property type="match status" value="1"/>
</dbReference>
<dbReference type="InterPro" id="IPR047057">
    <property type="entry name" value="MerR_fam"/>
</dbReference>
<feature type="domain" description="HTH merR-type" evidence="2">
    <location>
        <begin position="1"/>
        <end position="70"/>
    </location>
</feature>
<dbReference type="Proteomes" id="UP001059617">
    <property type="component" value="Chromosome"/>
</dbReference>
<reference evidence="3" key="2">
    <citation type="submission" date="2022-09" db="EMBL/GenBank/DDBJ databases">
        <title>Biosynthetic gene clusters of Dactylosporangioum fulvum.</title>
        <authorList>
            <person name="Caradec T."/>
        </authorList>
    </citation>
    <scope>NUCLEOTIDE SEQUENCE</scope>
    <source>
        <strain evidence="3">NRRL B-16292</strain>
    </source>
</reference>
<evidence type="ECO:0000313" key="3">
    <source>
        <dbReference type="EMBL" id="UWP81128.1"/>
    </source>
</evidence>
<evidence type="ECO:0000259" key="2">
    <source>
        <dbReference type="PROSITE" id="PS50937"/>
    </source>
</evidence>
<keyword evidence="1" id="KW-0238">DNA-binding</keyword>
<dbReference type="PROSITE" id="PS50937">
    <property type="entry name" value="HTH_MERR_2"/>
    <property type="match status" value="1"/>
</dbReference>
<proteinExistence type="predicted"/>
<keyword evidence="4" id="KW-1185">Reference proteome</keyword>
<reference evidence="3" key="1">
    <citation type="submission" date="2021-04" db="EMBL/GenBank/DDBJ databases">
        <authorList>
            <person name="Hartkoorn R.C."/>
            <person name="Beaudoing E."/>
            <person name="Hot D."/>
        </authorList>
    </citation>
    <scope>NUCLEOTIDE SEQUENCE</scope>
    <source>
        <strain evidence="3">NRRL B-16292</strain>
    </source>
</reference>
<evidence type="ECO:0000313" key="4">
    <source>
        <dbReference type="Proteomes" id="UP001059617"/>
    </source>
</evidence>
<dbReference type="Pfam" id="PF13411">
    <property type="entry name" value="MerR_1"/>
    <property type="match status" value="1"/>
</dbReference>
<dbReference type="SUPFAM" id="SSF46955">
    <property type="entry name" value="Putative DNA-binding domain"/>
    <property type="match status" value="1"/>
</dbReference>
<protein>
    <submittedName>
        <fullName evidence="3">MerR family transcriptional regulator</fullName>
    </submittedName>
</protein>
<dbReference type="InterPro" id="IPR009061">
    <property type="entry name" value="DNA-bd_dom_put_sf"/>
</dbReference>
<gene>
    <name evidence="3" type="ORF">Dfulv_39355</name>
</gene>
<dbReference type="SMART" id="SM00422">
    <property type="entry name" value="HTH_MERR"/>
    <property type="match status" value="1"/>
</dbReference>
<dbReference type="PRINTS" id="PR00040">
    <property type="entry name" value="HTHMERR"/>
</dbReference>
<dbReference type="Gene3D" id="1.10.1660.10">
    <property type="match status" value="1"/>
</dbReference>
<organism evidence="3 4">
    <name type="scientific">Dactylosporangium fulvum</name>
    <dbReference type="NCBI Taxonomy" id="53359"/>
    <lineage>
        <taxon>Bacteria</taxon>
        <taxon>Bacillati</taxon>
        <taxon>Actinomycetota</taxon>
        <taxon>Actinomycetes</taxon>
        <taxon>Micromonosporales</taxon>
        <taxon>Micromonosporaceae</taxon>
        <taxon>Dactylosporangium</taxon>
    </lineage>
</organism>
<sequence length="212" mass="22936">MRIAELSQKTGVPVPTIKYYLREGLLPSGELTSPNQARYDDRHVQRLRLVRVLLDIGRLPIATIRELLTALDQPDPDVHSVLGSALPTTVTTRDAVDPASVVAAKVRVDGLVARRGWLVRSGAPARQATAEVLAAFEQVGADVADLLEQYADVAEQIAVHDLHFVGRASDAEGKLHAAVVGSILGDSLLAALRRLAQEHESAKMFGIRRDDC</sequence>
<dbReference type="PANTHER" id="PTHR30204">
    <property type="entry name" value="REDOX-CYCLING DRUG-SENSING TRANSCRIPTIONAL ACTIVATOR SOXR"/>
    <property type="match status" value="1"/>
</dbReference>
<dbReference type="CDD" id="cd04780">
    <property type="entry name" value="HTH_MerR-like_sg5"/>
    <property type="match status" value="1"/>
</dbReference>
<name>A0ABY5VTM3_9ACTN</name>
<dbReference type="InterPro" id="IPR000551">
    <property type="entry name" value="MerR-type_HTH_dom"/>
</dbReference>
<evidence type="ECO:0000256" key="1">
    <source>
        <dbReference type="ARBA" id="ARBA00023125"/>
    </source>
</evidence>
<dbReference type="EMBL" id="CP073720">
    <property type="protein sequence ID" value="UWP81128.1"/>
    <property type="molecule type" value="Genomic_DNA"/>
</dbReference>
<accession>A0ABY5VTM3</accession>
<dbReference type="RefSeq" id="WP_259858891.1">
    <property type="nucleotide sequence ID" value="NZ_BAAAST010000045.1"/>
</dbReference>